<dbReference type="EMBL" id="SNXJ01000003">
    <property type="protein sequence ID" value="TDP29304.1"/>
    <property type="molecule type" value="Genomic_DNA"/>
</dbReference>
<dbReference type="Proteomes" id="UP000294683">
    <property type="component" value="Unassembled WGS sequence"/>
</dbReference>
<evidence type="ECO:0000313" key="2">
    <source>
        <dbReference type="EMBL" id="SUB28133.1"/>
    </source>
</evidence>
<dbReference type="PROSITE" id="PS51257">
    <property type="entry name" value="PROKAR_LIPOPROTEIN"/>
    <property type="match status" value="1"/>
</dbReference>
<evidence type="ECO:0000313" key="5">
    <source>
        <dbReference type="Proteomes" id="UP000294683"/>
    </source>
</evidence>
<keyword evidence="5" id="KW-1185">Reference proteome</keyword>
<reference evidence="2 4" key="1">
    <citation type="submission" date="2018-06" db="EMBL/GenBank/DDBJ databases">
        <authorList>
            <consortium name="Pathogen Informatics"/>
            <person name="Doyle S."/>
        </authorList>
    </citation>
    <scope>NUCLEOTIDE SEQUENCE [LARGE SCALE GENOMIC DNA]</scope>
    <source>
        <strain evidence="2 4">NCTC11188</strain>
    </source>
</reference>
<keyword evidence="1" id="KW-0732">Signal</keyword>
<evidence type="ECO:0008006" key="6">
    <source>
        <dbReference type="Google" id="ProtNLM"/>
    </source>
</evidence>
<organism evidence="2 4">
    <name type="scientific">Avibacterium gallinarum</name>
    <name type="common">Pasteurella gallinarum</name>
    <dbReference type="NCBI Taxonomy" id="755"/>
    <lineage>
        <taxon>Bacteria</taxon>
        <taxon>Pseudomonadati</taxon>
        <taxon>Pseudomonadota</taxon>
        <taxon>Gammaproteobacteria</taxon>
        <taxon>Pasteurellales</taxon>
        <taxon>Pasteurellaceae</taxon>
        <taxon>Avibacterium</taxon>
    </lineage>
</organism>
<dbReference type="Proteomes" id="UP000255113">
    <property type="component" value="Unassembled WGS sequence"/>
</dbReference>
<evidence type="ECO:0000256" key="1">
    <source>
        <dbReference type="SAM" id="SignalP"/>
    </source>
</evidence>
<feature type="signal peptide" evidence="1">
    <location>
        <begin position="1"/>
        <end position="22"/>
    </location>
</feature>
<gene>
    <name evidence="3" type="ORF">EV689_103223</name>
    <name evidence="2" type="ORF">NCTC11188_02074</name>
</gene>
<evidence type="ECO:0000313" key="3">
    <source>
        <dbReference type="EMBL" id="TDP29304.1"/>
    </source>
</evidence>
<dbReference type="RefSeq" id="WP_103853615.1">
    <property type="nucleotide sequence ID" value="NZ_PQVJ01000015.1"/>
</dbReference>
<name>A0A379B0A2_AVIGA</name>
<dbReference type="AlphaFoldDB" id="A0A379B0A2"/>
<sequence>MKNLLKVALLATTLGLTGCATIVSKSTYPVSIQSVPEGAKFTITNREGKIVSQGITPQVVKLKSGASYFKPEKYLITFIKKGFTQETIEIQATLDGWYWGNFAIGGPLGLLVIDPITGAMYRLPENVVATLNKGKGRALTVIDIRTLSEEQRNKLQKINL</sequence>
<proteinExistence type="predicted"/>
<reference evidence="3 5" key="2">
    <citation type="submission" date="2019-03" db="EMBL/GenBank/DDBJ databases">
        <title>Genomic Encyclopedia of Type Strains, Phase IV (KMG-IV): sequencing the most valuable type-strain genomes for metagenomic binning, comparative biology and taxonomic classification.</title>
        <authorList>
            <person name="Goeker M."/>
        </authorList>
    </citation>
    <scope>NUCLEOTIDE SEQUENCE [LARGE SCALE GENOMIC DNA]</scope>
    <source>
        <strain evidence="3 5">DSM 17481</strain>
    </source>
</reference>
<accession>A0A379B0A2</accession>
<feature type="chain" id="PRO_5016903510" description="Lipoprotein" evidence="1">
    <location>
        <begin position="23"/>
        <end position="160"/>
    </location>
</feature>
<dbReference type="EMBL" id="UGSQ01000003">
    <property type="protein sequence ID" value="SUB28133.1"/>
    <property type="molecule type" value="Genomic_DNA"/>
</dbReference>
<evidence type="ECO:0000313" key="4">
    <source>
        <dbReference type="Proteomes" id="UP000255113"/>
    </source>
</evidence>
<protein>
    <recommendedName>
        <fullName evidence="6">Lipoprotein</fullName>
    </recommendedName>
</protein>